<dbReference type="AlphaFoldDB" id="A0A371EQ63"/>
<protein>
    <recommendedName>
        <fullName evidence="4">Integrase catalytic domain-containing protein</fullName>
    </recommendedName>
</protein>
<dbReference type="SUPFAM" id="SSF53098">
    <property type="entry name" value="Ribonuclease H-like"/>
    <property type="match status" value="1"/>
</dbReference>
<evidence type="ECO:0000313" key="3">
    <source>
        <dbReference type="Proteomes" id="UP000257109"/>
    </source>
</evidence>
<keyword evidence="3" id="KW-1185">Reference proteome</keyword>
<dbReference type="PANTHER" id="PTHR42648">
    <property type="entry name" value="TRANSPOSASE, PUTATIVE-RELATED"/>
    <property type="match status" value="1"/>
</dbReference>
<dbReference type="EMBL" id="QJKJ01012707">
    <property type="protein sequence ID" value="RDX68059.1"/>
    <property type="molecule type" value="Genomic_DNA"/>
</dbReference>
<feature type="non-terminal residue" evidence="2">
    <location>
        <position position="1"/>
    </location>
</feature>
<reference evidence="2" key="1">
    <citation type="submission" date="2018-05" db="EMBL/GenBank/DDBJ databases">
        <title>Draft genome of Mucuna pruriens seed.</title>
        <authorList>
            <person name="Nnadi N.E."/>
            <person name="Vos R."/>
            <person name="Hasami M.H."/>
            <person name="Devisetty U.K."/>
            <person name="Aguiy J.C."/>
        </authorList>
    </citation>
    <scope>NUCLEOTIDE SEQUENCE [LARGE SCALE GENOMIC DNA]</scope>
    <source>
        <strain evidence="2">JCA_2017</strain>
    </source>
</reference>
<comment type="caution">
    <text evidence="2">The sequence shown here is derived from an EMBL/GenBank/DDBJ whole genome shotgun (WGS) entry which is preliminary data.</text>
</comment>
<dbReference type="InterPro" id="IPR039537">
    <property type="entry name" value="Retrotran_Ty1/copia-like"/>
</dbReference>
<dbReference type="InterPro" id="IPR036397">
    <property type="entry name" value="RNaseH_sf"/>
</dbReference>
<dbReference type="PANTHER" id="PTHR42648:SF28">
    <property type="entry name" value="TRANSPOSON-ENCODED PROTEIN WITH RIBONUCLEASE H-LIKE AND RETROVIRUS ZINC FINGER-LIKE DOMAINS"/>
    <property type="match status" value="1"/>
</dbReference>
<evidence type="ECO:0000256" key="1">
    <source>
        <dbReference type="SAM" id="Phobius"/>
    </source>
</evidence>
<dbReference type="GO" id="GO:0003676">
    <property type="term" value="F:nucleic acid binding"/>
    <property type="evidence" value="ECO:0007669"/>
    <property type="project" value="InterPro"/>
</dbReference>
<keyword evidence="1" id="KW-0812">Transmembrane</keyword>
<feature type="transmembrane region" description="Helical" evidence="1">
    <location>
        <begin position="12"/>
        <end position="31"/>
    </location>
</feature>
<evidence type="ECO:0008006" key="4">
    <source>
        <dbReference type="Google" id="ProtNLM"/>
    </source>
</evidence>
<keyword evidence="1" id="KW-1133">Transmembrane helix</keyword>
<organism evidence="2 3">
    <name type="scientific">Mucuna pruriens</name>
    <name type="common">Velvet bean</name>
    <name type="synonym">Dolichos pruriens</name>
    <dbReference type="NCBI Taxonomy" id="157652"/>
    <lineage>
        <taxon>Eukaryota</taxon>
        <taxon>Viridiplantae</taxon>
        <taxon>Streptophyta</taxon>
        <taxon>Embryophyta</taxon>
        <taxon>Tracheophyta</taxon>
        <taxon>Spermatophyta</taxon>
        <taxon>Magnoliopsida</taxon>
        <taxon>eudicotyledons</taxon>
        <taxon>Gunneridae</taxon>
        <taxon>Pentapetalae</taxon>
        <taxon>rosids</taxon>
        <taxon>fabids</taxon>
        <taxon>Fabales</taxon>
        <taxon>Fabaceae</taxon>
        <taxon>Papilionoideae</taxon>
        <taxon>50 kb inversion clade</taxon>
        <taxon>NPAAA clade</taxon>
        <taxon>indigoferoid/millettioid clade</taxon>
        <taxon>Phaseoleae</taxon>
        <taxon>Mucuna</taxon>
    </lineage>
</organism>
<sequence length="86" mass="10176">MGPFPTATTHNGMCYFLTIVAYATRFTWVHLMKSKYQSTQLIKHFFSFVKTQFQIIMQKEFFLVDFLQQKGIKHKFLAPIDCNKMS</sequence>
<accession>A0A371EQ63</accession>
<dbReference type="Gene3D" id="3.30.420.10">
    <property type="entry name" value="Ribonuclease H-like superfamily/Ribonuclease H"/>
    <property type="match status" value="1"/>
</dbReference>
<dbReference type="InterPro" id="IPR012337">
    <property type="entry name" value="RNaseH-like_sf"/>
</dbReference>
<gene>
    <name evidence="2" type="ORF">CR513_53000</name>
</gene>
<evidence type="ECO:0000313" key="2">
    <source>
        <dbReference type="EMBL" id="RDX68059.1"/>
    </source>
</evidence>
<proteinExistence type="predicted"/>
<dbReference type="Proteomes" id="UP000257109">
    <property type="component" value="Unassembled WGS sequence"/>
</dbReference>
<keyword evidence="1" id="KW-0472">Membrane</keyword>
<name>A0A371EQ63_MUCPR</name>